<organism evidence="1 2">
    <name type="scientific">Melia azedarach</name>
    <name type="common">Chinaberry tree</name>
    <dbReference type="NCBI Taxonomy" id="155640"/>
    <lineage>
        <taxon>Eukaryota</taxon>
        <taxon>Viridiplantae</taxon>
        <taxon>Streptophyta</taxon>
        <taxon>Embryophyta</taxon>
        <taxon>Tracheophyta</taxon>
        <taxon>Spermatophyta</taxon>
        <taxon>Magnoliopsida</taxon>
        <taxon>eudicotyledons</taxon>
        <taxon>Gunneridae</taxon>
        <taxon>Pentapetalae</taxon>
        <taxon>rosids</taxon>
        <taxon>malvids</taxon>
        <taxon>Sapindales</taxon>
        <taxon>Meliaceae</taxon>
        <taxon>Melia</taxon>
    </lineage>
</organism>
<gene>
    <name evidence="1" type="ORF">OWV82_008359</name>
</gene>
<dbReference type="Proteomes" id="UP001164539">
    <property type="component" value="Chromosome 4"/>
</dbReference>
<proteinExistence type="predicted"/>
<reference evidence="1 2" key="1">
    <citation type="journal article" date="2023" name="Science">
        <title>Complex scaffold remodeling in plant triterpene biosynthesis.</title>
        <authorList>
            <person name="De La Pena R."/>
            <person name="Hodgson H."/>
            <person name="Liu J.C."/>
            <person name="Stephenson M.J."/>
            <person name="Martin A.C."/>
            <person name="Owen C."/>
            <person name="Harkess A."/>
            <person name="Leebens-Mack J."/>
            <person name="Jimenez L.E."/>
            <person name="Osbourn A."/>
            <person name="Sattely E.S."/>
        </authorList>
    </citation>
    <scope>NUCLEOTIDE SEQUENCE [LARGE SCALE GENOMIC DNA]</scope>
    <source>
        <strain evidence="2">cv. JPN11</strain>
        <tissue evidence="1">Leaf</tissue>
    </source>
</reference>
<evidence type="ECO:0000313" key="1">
    <source>
        <dbReference type="EMBL" id="KAJ4720547.1"/>
    </source>
</evidence>
<evidence type="ECO:0000313" key="2">
    <source>
        <dbReference type="Proteomes" id="UP001164539"/>
    </source>
</evidence>
<keyword evidence="2" id="KW-1185">Reference proteome</keyword>
<comment type="caution">
    <text evidence="1">The sequence shown here is derived from an EMBL/GenBank/DDBJ whole genome shotgun (WGS) entry which is preliminary data.</text>
</comment>
<dbReference type="EMBL" id="CM051397">
    <property type="protein sequence ID" value="KAJ4720547.1"/>
    <property type="molecule type" value="Genomic_DNA"/>
</dbReference>
<protein>
    <submittedName>
        <fullName evidence="1">Basic leucine zipper like</fullName>
    </submittedName>
</protein>
<accession>A0ACC1Y9V7</accession>
<name>A0ACC1Y9V7_MELAZ</name>
<sequence>MSRQAHLPPRCPFQKKPVSRPIHDPMPSAPHTESYPRHHKSSSQSSILEDQPAWLDNLLSDSDANSVGIFHRRSASDSITLLNGLVDSFSDLSPLNTDKNSVANETCSELESACIYGPNSPRKRGNVTFAENSIVSALSESVLENPLQYVDESLCISGINPSDLKGDAYNSTGDHNAEIKMAKRHSGQRSRVRKLQYIAELEKTVNVFQTLQSELAVRIALLLQQHASLTVENSKLKQQMAGLQQEKLIMESQYKSLKKEAERLKMGLAISPRSKVKAYFGSNPAAEASQAGLAWQMLDMAKLNLN</sequence>